<evidence type="ECO:0000313" key="2">
    <source>
        <dbReference type="EMBL" id="GBP24834.1"/>
    </source>
</evidence>
<evidence type="ECO:0000256" key="1">
    <source>
        <dbReference type="SAM" id="MobiDB-lite"/>
    </source>
</evidence>
<gene>
    <name evidence="2" type="ORF">EVAR_14167_1</name>
</gene>
<reference evidence="2 3" key="1">
    <citation type="journal article" date="2019" name="Commun. Biol.">
        <title>The bagworm genome reveals a unique fibroin gene that provides high tensile strength.</title>
        <authorList>
            <person name="Kono N."/>
            <person name="Nakamura H."/>
            <person name="Ohtoshi R."/>
            <person name="Tomita M."/>
            <person name="Numata K."/>
            <person name="Arakawa K."/>
        </authorList>
    </citation>
    <scope>NUCLEOTIDE SEQUENCE [LARGE SCALE GENOMIC DNA]</scope>
</reference>
<organism evidence="2 3">
    <name type="scientific">Eumeta variegata</name>
    <name type="common">Bagworm moth</name>
    <name type="synonym">Eumeta japonica</name>
    <dbReference type="NCBI Taxonomy" id="151549"/>
    <lineage>
        <taxon>Eukaryota</taxon>
        <taxon>Metazoa</taxon>
        <taxon>Ecdysozoa</taxon>
        <taxon>Arthropoda</taxon>
        <taxon>Hexapoda</taxon>
        <taxon>Insecta</taxon>
        <taxon>Pterygota</taxon>
        <taxon>Neoptera</taxon>
        <taxon>Endopterygota</taxon>
        <taxon>Lepidoptera</taxon>
        <taxon>Glossata</taxon>
        <taxon>Ditrysia</taxon>
        <taxon>Tineoidea</taxon>
        <taxon>Psychidae</taxon>
        <taxon>Oiketicinae</taxon>
        <taxon>Eumeta</taxon>
    </lineage>
</organism>
<dbReference type="OrthoDB" id="10049614at2759"/>
<keyword evidence="3" id="KW-1185">Reference proteome</keyword>
<evidence type="ECO:0008006" key="4">
    <source>
        <dbReference type="Google" id="ProtNLM"/>
    </source>
</evidence>
<dbReference type="GO" id="GO:0046983">
    <property type="term" value="F:protein dimerization activity"/>
    <property type="evidence" value="ECO:0007669"/>
    <property type="project" value="InterPro"/>
</dbReference>
<protein>
    <recommendedName>
        <fullName evidence="4">BHLH domain-containing protein</fullName>
    </recommendedName>
</protein>
<dbReference type="AlphaFoldDB" id="A0A4C1UFY9"/>
<accession>A0A4C1UFY9</accession>
<dbReference type="Proteomes" id="UP000299102">
    <property type="component" value="Unassembled WGS sequence"/>
</dbReference>
<name>A0A4C1UFY9_EUMVA</name>
<dbReference type="EMBL" id="BGZK01000166">
    <property type="protein sequence ID" value="GBP24834.1"/>
    <property type="molecule type" value="Genomic_DNA"/>
</dbReference>
<proteinExistence type="predicted"/>
<dbReference type="SUPFAM" id="SSF47459">
    <property type="entry name" value="HLH, helix-loop-helix DNA-binding domain"/>
    <property type="match status" value="1"/>
</dbReference>
<feature type="region of interest" description="Disordered" evidence="1">
    <location>
        <begin position="110"/>
        <end position="138"/>
    </location>
</feature>
<sequence length="138" mass="15436">MVNAAFEELRIRARAGGGKLPMLEILRAAIQHIERLQHALRHAKDQVTIKVSQSLRSQRHGRRVQCSGGTPAPPEMIRSVSALQIHRIEEVTRFVERVYIEDVIGANEAPESRQSGDVPLADPLAERSMSPWADRNVT</sequence>
<comment type="caution">
    <text evidence="2">The sequence shown here is derived from an EMBL/GenBank/DDBJ whole genome shotgun (WGS) entry which is preliminary data.</text>
</comment>
<dbReference type="InterPro" id="IPR036638">
    <property type="entry name" value="HLH_DNA-bd_sf"/>
</dbReference>
<evidence type="ECO:0000313" key="3">
    <source>
        <dbReference type="Proteomes" id="UP000299102"/>
    </source>
</evidence>